<organism evidence="2">
    <name type="scientific">Oryza glumipatula</name>
    <dbReference type="NCBI Taxonomy" id="40148"/>
    <lineage>
        <taxon>Eukaryota</taxon>
        <taxon>Viridiplantae</taxon>
        <taxon>Streptophyta</taxon>
        <taxon>Embryophyta</taxon>
        <taxon>Tracheophyta</taxon>
        <taxon>Spermatophyta</taxon>
        <taxon>Magnoliopsida</taxon>
        <taxon>Liliopsida</taxon>
        <taxon>Poales</taxon>
        <taxon>Poaceae</taxon>
        <taxon>BOP clade</taxon>
        <taxon>Oryzoideae</taxon>
        <taxon>Oryzeae</taxon>
        <taxon>Oryzinae</taxon>
        <taxon>Oryza</taxon>
    </lineage>
</organism>
<proteinExistence type="predicted"/>
<keyword evidence="3" id="KW-1185">Reference proteome</keyword>
<feature type="region of interest" description="Disordered" evidence="1">
    <location>
        <begin position="125"/>
        <end position="145"/>
    </location>
</feature>
<accession>A0A0E0B901</accession>
<sequence length="145" mass="15386">MSTFINININVRNARMTYIVKRRKYNEREAIDPARSPAIIIVADGLEQAGAQRCSATARGGTQREDAIFGEASSGIGGARPRHPGSSGVQGARGQGHGDGVFTGQIGWSGGDLFTGNHHGRPRWSAAAALTREKARSEEGREVSA</sequence>
<dbReference type="Proteomes" id="UP000026961">
    <property type="component" value="Chromosome 10"/>
</dbReference>
<dbReference type="EnsemblPlants" id="OGLUM10G05690.1">
    <property type="protein sequence ID" value="OGLUM10G05690.1"/>
    <property type="gene ID" value="OGLUM10G05690"/>
</dbReference>
<dbReference type="AlphaFoldDB" id="A0A0E0B901"/>
<protein>
    <submittedName>
        <fullName evidence="2">Uncharacterized protein</fullName>
    </submittedName>
</protein>
<feature type="compositionally biased region" description="Basic and acidic residues" evidence="1">
    <location>
        <begin position="131"/>
        <end position="145"/>
    </location>
</feature>
<evidence type="ECO:0000313" key="2">
    <source>
        <dbReference type="EnsemblPlants" id="OGLUM10G05690.1"/>
    </source>
</evidence>
<dbReference type="Gramene" id="OGLUM10G05690.1">
    <property type="protein sequence ID" value="OGLUM10G05690.1"/>
    <property type="gene ID" value="OGLUM10G05690"/>
</dbReference>
<reference evidence="2" key="1">
    <citation type="submission" date="2015-04" db="UniProtKB">
        <authorList>
            <consortium name="EnsemblPlants"/>
        </authorList>
    </citation>
    <scope>IDENTIFICATION</scope>
</reference>
<evidence type="ECO:0000313" key="3">
    <source>
        <dbReference type="Proteomes" id="UP000026961"/>
    </source>
</evidence>
<evidence type="ECO:0000256" key="1">
    <source>
        <dbReference type="SAM" id="MobiDB-lite"/>
    </source>
</evidence>
<dbReference type="HOGENOM" id="CLU_1789927_0_0_1"/>
<feature type="region of interest" description="Disordered" evidence="1">
    <location>
        <begin position="72"/>
        <end position="98"/>
    </location>
</feature>
<name>A0A0E0B901_9ORYZ</name>
<reference evidence="2" key="2">
    <citation type="submission" date="2018-05" db="EMBL/GenBank/DDBJ databases">
        <title>OgluRS3 (Oryza glumaepatula Reference Sequence Version 3).</title>
        <authorList>
            <person name="Zhang J."/>
            <person name="Kudrna D."/>
            <person name="Lee S."/>
            <person name="Talag J."/>
            <person name="Welchert J."/>
            <person name="Wing R.A."/>
        </authorList>
    </citation>
    <scope>NUCLEOTIDE SEQUENCE [LARGE SCALE GENOMIC DNA]</scope>
</reference>